<proteinExistence type="predicted"/>
<dbReference type="Proteomes" id="UP000031443">
    <property type="component" value="Unassembled WGS sequence"/>
</dbReference>
<gene>
    <name evidence="2" type="ORF">UY3_05998</name>
</gene>
<name>M7C8E3_CHEMY</name>
<organism evidence="2 3">
    <name type="scientific">Chelonia mydas</name>
    <name type="common">Green sea-turtle</name>
    <name type="synonym">Chelonia agassizi</name>
    <dbReference type="NCBI Taxonomy" id="8469"/>
    <lineage>
        <taxon>Eukaryota</taxon>
        <taxon>Metazoa</taxon>
        <taxon>Chordata</taxon>
        <taxon>Craniata</taxon>
        <taxon>Vertebrata</taxon>
        <taxon>Euteleostomi</taxon>
        <taxon>Archelosauria</taxon>
        <taxon>Testudinata</taxon>
        <taxon>Testudines</taxon>
        <taxon>Cryptodira</taxon>
        <taxon>Durocryptodira</taxon>
        <taxon>Americhelydia</taxon>
        <taxon>Chelonioidea</taxon>
        <taxon>Cheloniidae</taxon>
        <taxon>Chelonia</taxon>
    </lineage>
</organism>
<dbReference type="AlphaFoldDB" id="M7C8E3"/>
<keyword evidence="3" id="KW-1185">Reference proteome</keyword>
<feature type="region of interest" description="Disordered" evidence="1">
    <location>
        <begin position="48"/>
        <end position="124"/>
    </location>
</feature>
<feature type="compositionally biased region" description="Basic and acidic residues" evidence="1">
    <location>
        <begin position="84"/>
        <end position="95"/>
    </location>
</feature>
<dbReference type="EMBL" id="KB523694">
    <property type="protein sequence ID" value="EMP36832.1"/>
    <property type="molecule type" value="Genomic_DNA"/>
</dbReference>
<feature type="compositionally biased region" description="Basic and acidic residues" evidence="1">
    <location>
        <begin position="113"/>
        <end position="124"/>
    </location>
</feature>
<accession>M7C8E3</accession>
<reference evidence="3" key="1">
    <citation type="journal article" date="2013" name="Nat. Genet.">
        <title>The draft genomes of soft-shell turtle and green sea turtle yield insights into the development and evolution of the turtle-specific body plan.</title>
        <authorList>
            <person name="Wang Z."/>
            <person name="Pascual-Anaya J."/>
            <person name="Zadissa A."/>
            <person name="Li W."/>
            <person name="Niimura Y."/>
            <person name="Huang Z."/>
            <person name="Li C."/>
            <person name="White S."/>
            <person name="Xiong Z."/>
            <person name="Fang D."/>
            <person name="Wang B."/>
            <person name="Ming Y."/>
            <person name="Chen Y."/>
            <person name="Zheng Y."/>
            <person name="Kuraku S."/>
            <person name="Pignatelli M."/>
            <person name="Herrero J."/>
            <person name="Beal K."/>
            <person name="Nozawa M."/>
            <person name="Li Q."/>
            <person name="Wang J."/>
            <person name="Zhang H."/>
            <person name="Yu L."/>
            <person name="Shigenobu S."/>
            <person name="Wang J."/>
            <person name="Liu J."/>
            <person name="Flicek P."/>
            <person name="Searle S."/>
            <person name="Wang J."/>
            <person name="Kuratani S."/>
            <person name="Yin Y."/>
            <person name="Aken B."/>
            <person name="Zhang G."/>
            <person name="Irie N."/>
        </authorList>
    </citation>
    <scope>NUCLEOTIDE SEQUENCE [LARGE SCALE GENOMIC DNA]</scope>
</reference>
<evidence type="ECO:0000313" key="2">
    <source>
        <dbReference type="EMBL" id="EMP36832.1"/>
    </source>
</evidence>
<feature type="compositionally biased region" description="Basic and acidic residues" evidence="1">
    <location>
        <begin position="48"/>
        <end position="59"/>
    </location>
</feature>
<evidence type="ECO:0000313" key="3">
    <source>
        <dbReference type="Proteomes" id="UP000031443"/>
    </source>
</evidence>
<protein>
    <submittedName>
        <fullName evidence="2">Uncharacterized protein</fullName>
    </submittedName>
</protein>
<evidence type="ECO:0000256" key="1">
    <source>
        <dbReference type="SAM" id="MobiDB-lite"/>
    </source>
</evidence>
<sequence length="124" mass="13728">MVGKEDCFCSSGSALALCLYEVLVTTVSEWLPSPTILHIMDRLEESEALGKEEPDREKGLWQPGLPAAEYPEDLEGPDCSPGQRESDTEGEREWPAAEYLDEMEGPELPAAECQDKMEGPERPT</sequence>